<keyword evidence="2" id="KW-1185">Reference proteome</keyword>
<proteinExistence type="predicted"/>
<accession>A0ACB8Q9Z6</accession>
<evidence type="ECO:0000313" key="2">
    <source>
        <dbReference type="Proteomes" id="UP000814128"/>
    </source>
</evidence>
<evidence type="ECO:0000313" key="1">
    <source>
        <dbReference type="EMBL" id="KAI0028631.1"/>
    </source>
</evidence>
<organism evidence="1 2">
    <name type="scientific">Vararia minispora EC-137</name>
    <dbReference type="NCBI Taxonomy" id="1314806"/>
    <lineage>
        <taxon>Eukaryota</taxon>
        <taxon>Fungi</taxon>
        <taxon>Dikarya</taxon>
        <taxon>Basidiomycota</taxon>
        <taxon>Agaricomycotina</taxon>
        <taxon>Agaricomycetes</taxon>
        <taxon>Russulales</taxon>
        <taxon>Lachnocladiaceae</taxon>
        <taxon>Vararia</taxon>
    </lineage>
</organism>
<gene>
    <name evidence="1" type="ORF">K488DRAFT_13024</name>
</gene>
<dbReference type="Proteomes" id="UP000814128">
    <property type="component" value="Unassembled WGS sequence"/>
</dbReference>
<feature type="non-terminal residue" evidence="1">
    <location>
        <position position="1"/>
    </location>
</feature>
<name>A0ACB8Q9Z6_9AGAM</name>
<dbReference type="EMBL" id="MU273735">
    <property type="protein sequence ID" value="KAI0028631.1"/>
    <property type="molecule type" value="Genomic_DNA"/>
</dbReference>
<reference evidence="1" key="2">
    <citation type="journal article" date="2022" name="New Phytol.">
        <title>Evolutionary transition to the ectomycorrhizal habit in the genomes of a hyperdiverse lineage of mushroom-forming fungi.</title>
        <authorList>
            <person name="Looney B."/>
            <person name="Miyauchi S."/>
            <person name="Morin E."/>
            <person name="Drula E."/>
            <person name="Courty P.E."/>
            <person name="Kohler A."/>
            <person name="Kuo A."/>
            <person name="LaButti K."/>
            <person name="Pangilinan J."/>
            <person name="Lipzen A."/>
            <person name="Riley R."/>
            <person name="Andreopoulos W."/>
            <person name="He G."/>
            <person name="Johnson J."/>
            <person name="Nolan M."/>
            <person name="Tritt A."/>
            <person name="Barry K.W."/>
            <person name="Grigoriev I.V."/>
            <person name="Nagy L.G."/>
            <person name="Hibbett D."/>
            <person name="Henrissat B."/>
            <person name="Matheny P.B."/>
            <person name="Labbe J."/>
            <person name="Martin F.M."/>
        </authorList>
    </citation>
    <scope>NUCLEOTIDE SEQUENCE</scope>
    <source>
        <strain evidence="1">EC-137</strain>
    </source>
</reference>
<protein>
    <submittedName>
        <fullName evidence="1">Uncharacterized protein</fullName>
    </submittedName>
</protein>
<comment type="caution">
    <text evidence="1">The sequence shown here is derived from an EMBL/GenBank/DDBJ whole genome shotgun (WGS) entry which is preliminary data.</text>
</comment>
<feature type="non-terminal residue" evidence="1">
    <location>
        <position position="62"/>
    </location>
</feature>
<reference evidence="1" key="1">
    <citation type="submission" date="2021-02" db="EMBL/GenBank/DDBJ databases">
        <authorList>
            <consortium name="DOE Joint Genome Institute"/>
            <person name="Ahrendt S."/>
            <person name="Looney B.P."/>
            <person name="Miyauchi S."/>
            <person name="Morin E."/>
            <person name="Drula E."/>
            <person name="Courty P.E."/>
            <person name="Chicoki N."/>
            <person name="Fauchery L."/>
            <person name="Kohler A."/>
            <person name="Kuo A."/>
            <person name="Labutti K."/>
            <person name="Pangilinan J."/>
            <person name="Lipzen A."/>
            <person name="Riley R."/>
            <person name="Andreopoulos W."/>
            <person name="He G."/>
            <person name="Johnson J."/>
            <person name="Barry K.W."/>
            <person name="Grigoriev I.V."/>
            <person name="Nagy L."/>
            <person name="Hibbett D."/>
            <person name="Henrissat B."/>
            <person name="Matheny P.B."/>
            <person name="Labbe J."/>
            <person name="Martin F."/>
        </authorList>
    </citation>
    <scope>NUCLEOTIDE SEQUENCE</scope>
    <source>
        <strain evidence="1">EC-137</strain>
    </source>
</reference>
<sequence length="62" mass="7002">HVPLNQHLYRLSSTNTPLCPGCLDAEGTVQHFVCVCPDYDEARHTLHRAIGRAFYSITYLLS</sequence>